<dbReference type="SUPFAM" id="SSF109854">
    <property type="entry name" value="DinB/YfiT-like putative metalloenzymes"/>
    <property type="match status" value="1"/>
</dbReference>
<reference evidence="2 3" key="1">
    <citation type="submission" date="2020-06" db="EMBL/GenBank/DDBJ databases">
        <title>Dyadobacter sandarakinus sp. nov., isolated from the soil of the Arctic Yellow River Station.</title>
        <authorList>
            <person name="Zhang Y."/>
            <person name="Peng F."/>
        </authorList>
    </citation>
    <scope>NUCLEOTIDE SEQUENCE [LARGE SCALE GENOMIC DNA]</scope>
    <source>
        <strain evidence="2 3">Q3-56</strain>
    </source>
</reference>
<sequence length="188" mass="21585">MKPINQQYLLSQLARTLHQQTHMVNESFLDRDHDAMHAPSRSGGWSIVQCLAHLNSYSAYYLPRLEQQLSQPGIANATGMFRSSWLGRFFTNMMDPAQSKSRYKAHRLHVPGSDADAAEVTRAFIHHQETLLRCMDLCADKNLRKIRIPMSVAPMIKINAGDLIQFLIMHQERHIQQALRNLEKHTIA</sequence>
<accession>A0ABX7I5I7</accession>
<dbReference type="InterPro" id="IPR024775">
    <property type="entry name" value="DinB-like"/>
</dbReference>
<dbReference type="InterPro" id="IPR034660">
    <property type="entry name" value="DinB/YfiT-like"/>
</dbReference>
<evidence type="ECO:0000313" key="3">
    <source>
        <dbReference type="Proteomes" id="UP000612680"/>
    </source>
</evidence>
<organism evidence="2 3">
    <name type="scientific">Dyadobacter sandarakinus</name>
    <dbReference type="NCBI Taxonomy" id="2747268"/>
    <lineage>
        <taxon>Bacteria</taxon>
        <taxon>Pseudomonadati</taxon>
        <taxon>Bacteroidota</taxon>
        <taxon>Cytophagia</taxon>
        <taxon>Cytophagales</taxon>
        <taxon>Spirosomataceae</taxon>
        <taxon>Dyadobacter</taxon>
    </lineage>
</organism>
<proteinExistence type="predicted"/>
<keyword evidence="3" id="KW-1185">Reference proteome</keyword>
<dbReference type="EMBL" id="CP056775">
    <property type="protein sequence ID" value="QRR00468.1"/>
    <property type="molecule type" value="Genomic_DNA"/>
</dbReference>
<dbReference type="RefSeq" id="WP_204661552.1">
    <property type="nucleotide sequence ID" value="NZ_CP056775.1"/>
</dbReference>
<protein>
    <submittedName>
        <fullName evidence="2">DinB family protein</fullName>
    </submittedName>
</protein>
<evidence type="ECO:0000313" key="2">
    <source>
        <dbReference type="EMBL" id="QRR00468.1"/>
    </source>
</evidence>
<dbReference type="Proteomes" id="UP000612680">
    <property type="component" value="Chromosome"/>
</dbReference>
<feature type="domain" description="DinB-like" evidence="1">
    <location>
        <begin position="17"/>
        <end position="178"/>
    </location>
</feature>
<dbReference type="Pfam" id="PF12867">
    <property type="entry name" value="DinB_2"/>
    <property type="match status" value="1"/>
</dbReference>
<evidence type="ECO:0000259" key="1">
    <source>
        <dbReference type="Pfam" id="PF12867"/>
    </source>
</evidence>
<name>A0ABX7I5I7_9BACT</name>
<dbReference type="Gene3D" id="1.20.120.450">
    <property type="entry name" value="dinb family like domain"/>
    <property type="match status" value="1"/>
</dbReference>
<gene>
    <name evidence="2" type="ORF">HWI92_05875</name>
</gene>